<dbReference type="AlphaFoldDB" id="A0A6M0S867"/>
<organism evidence="1 2">
    <name type="scientific">Adonisia turfae CCMR0082</name>
    <dbReference type="NCBI Taxonomy" id="2304604"/>
    <lineage>
        <taxon>Bacteria</taxon>
        <taxon>Bacillati</taxon>
        <taxon>Cyanobacteriota</taxon>
        <taxon>Adonisia</taxon>
        <taxon>Adonisia turfae</taxon>
    </lineage>
</organism>
<evidence type="ECO:0000313" key="1">
    <source>
        <dbReference type="EMBL" id="NEZ64658.1"/>
    </source>
</evidence>
<evidence type="ECO:0000313" key="2">
    <source>
        <dbReference type="Proteomes" id="UP000473574"/>
    </source>
</evidence>
<dbReference type="RefSeq" id="WP_163665100.1">
    <property type="nucleotide sequence ID" value="NZ_QZCE01000002.1"/>
</dbReference>
<dbReference type="Pfam" id="PF06051">
    <property type="entry name" value="DUF928"/>
    <property type="match status" value="1"/>
</dbReference>
<dbReference type="InterPro" id="IPR010328">
    <property type="entry name" value="DUF928"/>
</dbReference>
<name>A0A6M0S867_9CYAN</name>
<accession>A0A6M0S867</accession>
<proteinExistence type="predicted"/>
<dbReference type="EMBL" id="QZCE01000002">
    <property type="protein sequence ID" value="NEZ64658.1"/>
    <property type="molecule type" value="Genomic_DNA"/>
</dbReference>
<protein>
    <submittedName>
        <fullName evidence="1">DUF928 domain-containing protein</fullName>
    </submittedName>
</protein>
<sequence>MRLFKPSKVTITLLQVLIIPLLVYSFTSNSYHLNDSAYGVTSSLQKEDHLDFSGDGSGGNQSDGASRDGQCPNVGNIWLTALIPVSGNGKTTEARPTLWFYIPYTSSQIALAEFVINDNRIPLIVPETPGYTSLRIPQEFSLEVDTEYKWFLEIHCDLRNRKKIPAYVNGKIQRIESTNVLSTQLEEPGIAQELVYAEYGLWFDAINYVSALRSQNPSDQALLLRWQNLLAVKGVHLDSMPQEPFVGTLLE</sequence>
<comment type="caution">
    <text evidence="1">The sequence shown here is derived from an EMBL/GenBank/DDBJ whole genome shotgun (WGS) entry which is preliminary data.</text>
</comment>
<dbReference type="Proteomes" id="UP000473574">
    <property type="component" value="Unassembled WGS sequence"/>
</dbReference>
<reference evidence="1 2" key="1">
    <citation type="journal article" date="2020" name="Microb. Ecol.">
        <title>Ecogenomics of the Marine Benthic Filamentous Cyanobacterium Adonisia.</title>
        <authorList>
            <person name="Walter J.M."/>
            <person name="Coutinho F.H."/>
            <person name="Leomil L."/>
            <person name="Hargreaves P.I."/>
            <person name="Campeao M.E."/>
            <person name="Vieira V.V."/>
            <person name="Silva B.S."/>
            <person name="Fistarol G.O."/>
            <person name="Salomon P.S."/>
            <person name="Sawabe T."/>
            <person name="Mino S."/>
            <person name="Hosokawa M."/>
            <person name="Miyashita H."/>
            <person name="Maruyama F."/>
            <person name="van Verk M.C."/>
            <person name="Dutilh B.E."/>
            <person name="Thompson C.C."/>
            <person name="Thompson F.L."/>
        </authorList>
    </citation>
    <scope>NUCLEOTIDE SEQUENCE [LARGE SCALE GENOMIC DNA]</scope>
    <source>
        <strain evidence="1 2">CCMR0082</strain>
    </source>
</reference>
<gene>
    <name evidence="1" type="ORF">D0962_18000</name>
</gene>